<dbReference type="InterPro" id="IPR027890">
    <property type="entry name" value="DUF4491"/>
</dbReference>
<name>A0AAX2F662_9BACT</name>
<keyword evidence="1" id="KW-0812">Transmembrane</keyword>
<keyword evidence="1" id="KW-1133">Transmembrane helix</keyword>
<keyword evidence="3" id="KW-1185">Reference proteome</keyword>
<feature type="transmembrane region" description="Helical" evidence="1">
    <location>
        <begin position="6"/>
        <end position="25"/>
    </location>
</feature>
<keyword evidence="1" id="KW-0472">Membrane</keyword>
<feature type="transmembrane region" description="Helical" evidence="1">
    <location>
        <begin position="37"/>
        <end position="54"/>
    </location>
</feature>
<dbReference type="Proteomes" id="UP000184105">
    <property type="component" value="Unassembled WGS sequence"/>
</dbReference>
<dbReference type="EMBL" id="FQWA01000031">
    <property type="protein sequence ID" value="SHG06067.1"/>
    <property type="molecule type" value="Genomic_DNA"/>
</dbReference>
<evidence type="ECO:0000313" key="3">
    <source>
        <dbReference type="Proteomes" id="UP000184105"/>
    </source>
</evidence>
<accession>A0AAX2F662</accession>
<proteinExistence type="predicted"/>
<evidence type="ECO:0000313" key="2">
    <source>
        <dbReference type="EMBL" id="SHG06067.1"/>
    </source>
</evidence>
<comment type="caution">
    <text evidence="2">The sequence shown here is derived from an EMBL/GenBank/DDBJ whole genome shotgun (WGS) entry which is preliminary data.</text>
</comment>
<reference evidence="2 3" key="1">
    <citation type="submission" date="2016-11" db="EMBL/GenBank/DDBJ databases">
        <authorList>
            <person name="Varghese N."/>
            <person name="Submissions S."/>
        </authorList>
    </citation>
    <scope>NUCLEOTIDE SEQUENCE [LARGE SCALE GENOMIC DNA]</scope>
    <source>
        <strain evidence="2 3">DSM 22613</strain>
    </source>
</reference>
<sequence length="116" mass="13210">MELNFEGILLAVCTFLIIGLCHPLVIKTEYYFGTKPWWIWLITGISCCVAALFVQTIFWSALLGVLGASFLWGIGELLAQEKRVLKGWFPMNPKRKAHYDNLKKDDSVCPVCKNKE</sequence>
<dbReference type="AlphaFoldDB" id="A0AAX2F662"/>
<feature type="transmembrane region" description="Helical" evidence="1">
    <location>
        <begin position="60"/>
        <end position="79"/>
    </location>
</feature>
<dbReference type="Pfam" id="PF14898">
    <property type="entry name" value="DUF4491"/>
    <property type="match status" value="1"/>
</dbReference>
<dbReference type="RefSeq" id="WP_025839610.1">
    <property type="nucleotide sequence ID" value="NZ_BAKP01000045.1"/>
</dbReference>
<gene>
    <name evidence="2" type="ORF">SAMN05444364_13122</name>
</gene>
<evidence type="ECO:0000256" key="1">
    <source>
        <dbReference type="SAM" id="Phobius"/>
    </source>
</evidence>
<protein>
    <recommendedName>
        <fullName evidence="4">DUF4491 domain-containing protein</fullName>
    </recommendedName>
</protein>
<evidence type="ECO:0008006" key="4">
    <source>
        <dbReference type="Google" id="ProtNLM"/>
    </source>
</evidence>
<organism evidence="2 3">
    <name type="scientific">Prevotella scopos JCM 17725</name>
    <dbReference type="NCBI Taxonomy" id="1236518"/>
    <lineage>
        <taxon>Bacteria</taxon>
        <taxon>Pseudomonadati</taxon>
        <taxon>Bacteroidota</taxon>
        <taxon>Bacteroidia</taxon>
        <taxon>Bacteroidales</taxon>
        <taxon>Prevotellaceae</taxon>
        <taxon>Prevotella</taxon>
    </lineage>
</organism>